<evidence type="ECO:0000313" key="2">
    <source>
        <dbReference type="Proteomes" id="UP000053676"/>
    </source>
</evidence>
<reference evidence="2" key="1">
    <citation type="journal article" date="2014" name="Nat. Genet.">
        <title>Genome of the human hookworm Necator americanus.</title>
        <authorList>
            <person name="Tang Y.T."/>
            <person name="Gao X."/>
            <person name="Rosa B.A."/>
            <person name="Abubucker S."/>
            <person name="Hallsworth-Pepin K."/>
            <person name="Martin J."/>
            <person name="Tyagi R."/>
            <person name="Heizer E."/>
            <person name="Zhang X."/>
            <person name="Bhonagiri-Palsikar V."/>
            <person name="Minx P."/>
            <person name="Warren W.C."/>
            <person name="Wang Q."/>
            <person name="Zhan B."/>
            <person name="Hotez P.J."/>
            <person name="Sternberg P.W."/>
            <person name="Dougall A."/>
            <person name="Gaze S.T."/>
            <person name="Mulvenna J."/>
            <person name="Sotillo J."/>
            <person name="Ranganathan S."/>
            <person name="Rabelo E.M."/>
            <person name="Wilson R.K."/>
            <person name="Felgner P.L."/>
            <person name="Bethony J."/>
            <person name="Hawdon J.M."/>
            <person name="Gasser R.B."/>
            <person name="Loukas A."/>
            <person name="Mitreva M."/>
        </authorList>
    </citation>
    <scope>NUCLEOTIDE SEQUENCE [LARGE SCALE GENOMIC DNA]</scope>
</reference>
<protein>
    <submittedName>
        <fullName evidence="1">Uncharacterized protein</fullName>
    </submittedName>
</protein>
<name>W2SNS6_NECAM</name>
<evidence type="ECO:0000313" key="1">
    <source>
        <dbReference type="EMBL" id="ETN70526.1"/>
    </source>
</evidence>
<organism evidence="1 2">
    <name type="scientific">Necator americanus</name>
    <name type="common">Human hookworm</name>
    <dbReference type="NCBI Taxonomy" id="51031"/>
    <lineage>
        <taxon>Eukaryota</taxon>
        <taxon>Metazoa</taxon>
        <taxon>Ecdysozoa</taxon>
        <taxon>Nematoda</taxon>
        <taxon>Chromadorea</taxon>
        <taxon>Rhabditida</taxon>
        <taxon>Rhabditina</taxon>
        <taxon>Rhabditomorpha</taxon>
        <taxon>Strongyloidea</taxon>
        <taxon>Ancylostomatidae</taxon>
        <taxon>Bunostominae</taxon>
        <taxon>Necator</taxon>
    </lineage>
</organism>
<keyword evidence="2" id="KW-1185">Reference proteome</keyword>
<sequence length="62" mass="6921">MEPSTHSSEHRSNFANVRRTGFLGTDPQQLCMDLLSHDFQNVFSCSVPPAPPVEDFSSNLLK</sequence>
<gene>
    <name evidence="1" type="ORF">NECAME_14711</name>
</gene>
<accession>W2SNS6</accession>
<dbReference type="AlphaFoldDB" id="W2SNS6"/>
<proteinExistence type="predicted"/>
<dbReference type="Proteomes" id="UP000053676">
    <property type="component" value="Unassembled WGS sequence"/>
</dbReference>
<dbReference type="KEGG" id="nai:NECAME_14711"/>
<dbReference type="EMBL" id="KI668941">
    <property type="protein sequence ID" value="ETN70526.1"/>
    <property type="molecule type" value="Genomic_DNA"/>
</dbReference>